<dbReference type="eggNOG" id="COG5278">
    <property type="taxonomic scope" value="Bacteria"/>
</dbReference>
<reference evidence="3 4" key="1">
    <citation type="submission" date="2011-05" db="EMBL/GenBank/DDBJ databases">
        <title>Complete sequence of chromosome of Frankia symbiont of Datisca glomerata.</title>
        <authorList>
            <consortium name="US DOE Joint Genome Institute"/>
            <person name="Lucas S."/>
            <person name="Han J."/>
            <person name="Lapidus A."/>
            <person name="Cheng J.-F."/>
            <person name="Goodwin L."/>
            <person name="Pitluck S."/>
            <person name="Peters L."/>
            <person name="Mikhailova N."/>
            <person name="Chertkov O."/>
            <person name="Teshima H."/>
            <person name="Han C."/>
            <person name="Tapia R."/>
            <person name="Land M."/>
            <person name="Hauser L."/>
            <person name="Kyrpides N."/>
            <person name="Ivanova N."/>
            <person name="Pagani I."/>
            <person name="Berry A."/>
            <person name="Pawlowski K."/>
            <person name="Persson T."/>
            <person name="Vanden Heuvel B."/>
            <person name="Benson D."/>
            <person name="Woyke T."/>
        </authorList>
    </citation>
    <scope>NUCLEOTIDE SEQUENCE [LARGE SCALE GENOMIC DNA]</scope>
    <source>
        <strain evidence="4">4085684</strain>
    </source>
</reference>
<evidence type="ECO:0000313" key="3">
    <source>
        <dbReference type="EMBL" id="AEH10158.1"/>
    </source>
</evidence>
<name>F8B5S0_9ACTN</name>
<feature type="transmembrane region" description="Helical" evidence="2">
    <location>
        <begin position="21"/>
        <end position="40"/>
    </location>
</feature>
<evidence type="ECO:0000313" key="4">
    <source>
        <dbReference type="Proteomes" id="UP000001549"/>
    </source>
</evidence>
<feature type="compositionally biased region" description="Low complexity" evidence="1">
    <location>
        <begin position="317"/>
        <end position="332"/>
    </location>
</feature>
<dbReference type="STRING" id="656024.FsymDg_2822"/>
<feature type="transmembrane region" description="Helical" evidence="2">
    <location>
        <begin position="423"/>
        <end position="445"/>
    </location>
</feature>
<dbReference type="EMBL" id="CP002801">
    <property type="protein sequence ID" value="AEH10158.1"/>
    <property type="molecule type" value="Genomic_DNA"/>
</dbReference>
<keyword evidence="2" id="KW-0812">Transmembrane</keyword>
<sequence length="455" mass="47254">MIPVRRVVAGLRARSATTPGLLRLLSAGLLGATLLLWLTAFGTGLSRADAIDTVRNDAGPSFVAAQRIHADLSVADATVARAFLAGGVEPVAQRRVYEESVASASRRVVDLARTGGPLEAREPLTTLAREIPTYTGLVERARTNNRLGNVVGAAYLRQASTLMQYTILPAADALAAVDAGRIDASYDRATAWYHPVLVALAGLACLAGLVAVQVLLYRRTNRVFNLPLVAATALVAGVLGYTLSAFAAERSALRDGRDDAFQPMTLVAQARGLGLRAWGDESLALIARGNGTLFDQDAVRVTQRLGYDESGRALNDAPAAGTTSGGATADEALGPPVLPAVAAAGGPDAQPRAGLAGAWEQYQKTSVQVRAGAAQPGGFQQAVKLALTDGTATFGRYDRTADAALTASERRFAATLADASDDLAPVAVAATVVLVGATALTIAGFQVRINEYRRA</sequence>
<dbReference type="Proteomes" id="UP000001549">
    <property type="component" value="Chromosome"/>
</dbReference>
<evidence type="ECO:0000256" key="1">
    <source>
        <dbReference type="SAM" id="MobiDB-lite"/>
    </source>
</evidence>
<proteinExistence type="predicted"/>
<protein>
    <submittedName>
        <fullName evidence="3">Putative secreted protein</fullName>
    </submittedName>
</protein>
<accession>F8B5S0</accession>
<feature type="transmembrane region" description="Helical" evidence="2">
    <location>
        <begin position="192"/>
        <end position="216"/>
    </location>
</feature>
<feature type="transmembrane region" description="Helical" evidence="2">
    <location>
        <begin position="228"/>
        <end position="248"/>
    </location>
</feature>
<keyword evidence="2" id="KW-0472">Membrane</keyword>
<dbReference type="HOGENOM" id="CLU_038241_1_0_11"/>
<evidence type="ECO:0000256" key="2">
    <source>
        <dbReference type="SAM" id="Phobius"/>
    </source>
</evidence>
<keyword evidence="4" id="KW-1185">Reference proteome</keyword>
<dbReference type="RefSeq" id="WP_013874065.1">
    <property type="nucleotide sequence ID" value="NC_015656.1"/>
</dbReference>
<dbReference type="AlphaFoldDB" id="F8B5S0"/>
<dbReference type="KEGG" id="fsy:FsymDg_2822"/>
<keyword evidence="2" id="KW-1133">Transmembrane helix</keyword>
<feature type="region of interest" description="Disordered" evidence="1">
    <location>
        <begin position="312"/>
        <end position="332"/>
    </location>
</feature>
<organism evidence="3 4">
    <name type="scientific">Candidatus Protofrankia datiscae</name>
    <dbReference type="NCBI Taxonomy" id="2716812"/>
    <lineage>
        <taxon>Bacteria</taxon>
        <taxon>Bacillati</taxon>
        <taxon>Actinomycetota</taxon>
        <taxon>Actinomycetes</taxon>
        <taxon>Frankiales</taxon>
        <taxon>Frankiaceae</taxon>
        <taxon>Protofrankia</taxon>
    </lineage>
</organism>
<gene>
    <name evidence="3" type="ordered locus">FsymDg_2822</name>
</gene>